<sequence length="255" mass="29238">MKRLFLTLVLVPMVMMGQQTEQPPIFMNVMMTPHPEKIEAFEAGMAAHNKKYHTNNPGSVSVFWVASGKNSGKYVWSMGPTSWAAMDDVSNYDDAHTKDWNTNVAANALAKMETTYWKNDLKHSNFSRDFNLKNLSIFMVDVKRFKQMEFASILDRVQKVFKTKDPDHQWGSYFNELPNMDGQDFVWVDFFDKSAWMGEEDKFMEWFEEVHGAGSFSNFLKDVEAATNGDRGELWIYRGDLSGSSGEVKTRGDGQ</sequence>
<organism evidence="1 2">
    <name type="scientific">Flagellimonas olearia</name>
    <dbReference type="NCBI Taxonomy" id="552546"/>
    <lineage>
        <taxon>Bacteria</taxon>
        <taxon>Pseudomonadati</taxon>
        <taxon>Bacteroidota</taxon>
        <taxon>Flavobacteriia</taxon>
        <taxon>Flavobacteriales</taxon>
        <taxon>Flavobacteriaceae</taxon>
        <taxon>Flagellimonas</taxon>
    </lineage>
</organism>
<proteinExistence type="predicted"/>
<dbReference type="EMBL" id="JJMP01000001">
    <property type="protein sequence ID" value="RYC53061.1"/>
    <property type="molecule type" value="Genomic_DNA"/>
</dbReference>
<protein>
    <submittedName>
        <fullName evidence="1">Uncharacterized protein</fullName>
    </submittedName>
</protein>
<keyword evidence="2" id="KW-1185">Reference proteome</keyword>
<evidence type="ECO:0000313" key="2">
    <source>
        <dbReference type="Proteomes" id="UP000290261"/>
    </source>
</evidence>
<dbReference type="RefSeq" id="WP_129652765.1">
    <property type="nucleotide sequence ID" value="NZ_ML142907.1"/>
</dbReference>
<evidence type="ECO:0000313" key="1">
    <source>
        <dbReference type="EMBL" id="RYC53061.1"/>
    </source>
</evidence>
<dbReference type="AlphaFoldDB" id="A0A444VQJ3"/>
<name>A0A444VQJ3_9FLAO</name>
<dbReference type="Proteomes" id="UP000290261">
    <property type="component" value="Unassembled WGS sequence"/>
</dbReference>
<accession>A0A444VQJ3</accession>
<reference evidence="1 2" key="1">
    <citation type="submission" date="2014-04" db="EMBL/GenBank/DDBJ databases">
        <title>Whole genome of Muricauda olearia.</title>
        <authorList>
            <person name="Zhang X.-H."/>
            <person name="Tang K."/>
        </authorList>
    </citation>
    <scope>NUCLEOTIDE SEQUENCE [LARGE SCALE GENOMIC DNA]</scope>
    <source>
        <strain evidence="1 2">Th120</strain>
    </source>
</reference>
<comment type="caution">
    <text evidence="1">The sequence shown here is derived from an EMBL/GenBank/DDBJ whole genome shotgun (WGS) entry which is preliminary data.</text>
</comment>
<gene>
    <name evidence="1" type="ORF">DN53_02245</name>
</gene>